<evidence type="ECO:0000256" key="3">
    <source>
        <dbReference type="ARBA" id="ARBA00005043"/>
    </source>
</evidence>
<evidence type="ECO:0000256" key="5">
    <source>
        <dbReference type="ARBA" id="ARBA00020264"/>
    </source>
</evidence>
<dbReference type="UniPathway" id="UPA00988"/>
<feature type="compositionally biased region" description="Acidic residues" evidence="9">
    <location>
        <begin position="386"/>
        <end position="404"/>
    </location>
</feature>
<keyword evidence="6" id="KW-0963">Cytoplasm</keyword>
<dbReference type="AlphaFoldDB" id="A0A0F7SKP5"/>
<feature type="region of interest" description="Disordered" evidence="9">
    <location>
        <begin position="315"/>
        <end position="404"/>
    </location>
</feature>
<evidence type="ECO:0000256" key="8">
    <source>
        <dbReference type="ARBA" id="ARBA00023242"/>
    </source>
</evidence>
<dbReference type="InterPro" id="IPR019519">
    <property type="entry name" value="Elp5"/>
</dbReference>
<evidence type="ECO:0000313" key="10">
    <source>
        <dbReference type="EMBL" id="CDZ97522.1"/>
    </source>
</evidence>
<dbReference type="GO" id="GO:0005634">
    <property type="term" value="C:nucleus"/>
    <property type="evidence" value="ECO:0007669"/>
    <property type="project" value="UniProtKB-SubCell"/>
</dbReference>
<proteinExistence type="inferred from homology"/>
<dbReference type="GO" id="GO:0000049">
    <property type="term" value="F:tRNA binding"/>
    <property type="evidence" value="ECO:0007669"/>
    <property type="project" value="TreeGrafter"/>
</dbReference>
<dbReference type="GO" id="GO:0002098">
    <property type="term" value="P:tRNA wobble uridine modification"/>
    <property type="evidence" value="ECO:0007669"/>
    <property type="project" value="InterPro"/>
</dbReference>
<sequence>MILPDILANTHHQPTVNPLTVITSSSHSISLLPLIAEYVSLASVDRKTILVSALYDPRKLGFNPGVPGLVNIDLSSFIPGFMDEQDEERGRGGFQDVLQKIELAVDSLGRSPVTIIIDSPATLASNFGSTPLFLVLVQRLLSSLTKIEASQLILPLPPSSSLLAPLSSTTLYPTLNLLTLHPPPLFPFISQTYHLLPPPSDRSSSSSSSSSIQPASKFFNILSSLTDRHQADDPSCLPPDGSSGWSQGFVVELLIRSRKGRNGVGRYVEGIRRVDGPSVGSSGLSKARARSMRAVGWKTIEGLDVLLSRGEADLGGSDPSATAGAETKQSLPTSSFNLGLTDSQKQSRSTVPIPYAHEGERSDDDDDEGADPAESTGTGTGGIFYEPDEGDDMDEDDPDEDLEF</sequence>
<comment type="similarity">
    <text evidence="4">Belongs to the ELP5 family.</text>
</comment>
<dbReference type="GO" id="GO:0033588">
    <property type="term" value="C:elongator holoenzyme complex"/>
    <property type="evidence" value="ECO:0007669"/>
    <property type="project" value="InterPro"/>
</dbReference>
<evidence type="ECO:0000256" key="2">
    <source>
        <dbReference type="ARBA" id="ARBA00004496"/>
    </source>
</evidence>
<keyword evidence="8" id="KW-0539">Nucleus</keyword>
<protein>
    <recommendedName>
        <fullName evidence="5">Elongator complex protein 5</fullName>
    </recommendedName>
</protein>
<feature type="compositionally biased region" description="Polar residues" evidence="9">
    <location>
        <begin position="327"/>
        <end position="350"/>
    </location>
</feature>
<dbReference type="GO" id="GO:0005829">
    <property type="term" value="C:cytosol"/>
    <property type="evidence" value="ECO:0007669"/>
    <property type="project" value="TreeGrafter"/>
</dbReference>
<evidence type="ECO:0000256" key="9">
    <source>
        <dbReference type="SAM" id="MobiDB-lite"/>
    </source>
</evidence>
<organism evidence="10">
    <name type="scientific">Phaffia rhodozyma</name>
    <name type="common">Yeast</name>
    <name type="synonym">Xanthophyllomyces dendrorhous</name>
    <dbReference type="NCBI Taxonomy" id="264483"/>
    <lineage>
        <taxon>Eukaryota</taxon>
        <taxon>Fungi</taxon>
        <taxon>Dikarya</taxon>
        <taxon>Basidiomycota</taxon>
        <taxon>Agaricomycotina</taxon>
        <taxon>Tremellomycetes</taxon>
        <taxon>Cystofilobasidiales</taxon>
        <taxon>Mrakiaceae</taxon>
        <taxon>Phaffia</taxon>
    </lineage>
</organism>
<evidence type="ECO:0000256" key="4">
    <source>
        <dbReference type="ARBA" id="ARBA00009567"/>
    </source>
</evidence>
<comment type="subcellular location">
    <subcellularLocation>
        <location evidence="2">Cytoplasm</location>
    </subcellularLocation>
    <subcellularLocation>
        <location evidence="1">Nucleus</location>
    </subcellularLocation>
</comment>
<dbReference type="PANTHER" id="PTHR15641:SF1">
    <property type="entry name" value="ELONGATOR COMPLEX PROTEIN 5"/>
    <property type="match status" value="1"/>
</dbReference>
<feature type="compositionally biased region" description="Acidic residues" evidence="9">
    <location>
        <begin position="361"/>
        <end position="371"/>
    </location>
</feature>
<accession>A0A0F7SKP5</accession>
<evidence type="ECO:0000256" key="1">
    <source>
        <dbReference type="ARBA" id="ARBA00004123"/>
    </source>
</evidence>
<evidence type="ECO:0000256" key="6">
    <source>
        <dbReference type="ARBA" id="ARBA00022490"/>
    </source>
</evidence>
<reference evidence="10" key="1">
    <citation type="submission" date="2014-08" db="EMBL/GenBank/DDBJ databases">
        <authorList>
            <person name="Sharma Rahul"/>
            <person name="Thines Marco"/>
        </authorList>
    </citation>
    <scope>NUCLEOTIDE SEQUENCE</scope>
</reference>
<name>A0A0F7SKP5_PHARH</name>
<dbReference type="PANTHER" id="PTHR15641">
    <property type="entry name" value="ELONGATOR COMPLEX PROTEIN 5"/>
    <property type="match status" value="1"/>
</dbReference>
<dbReference type="EMBL" id="LN483211">
    <property type="protein sequence ID" value="CDZ97522.1"/>
    <property type="molecule type" value="Genomic_DNA"/>
</dbReference>
<comment type="pathway">
    <text evidence="3">tRNA modification; 5-methoxycarbonylmethyl-2-thiouridine-tRNA biosynthesis.</text>
</comment>
<keyword evidence="7" id="KW-0819">tRNA processing</keyword>
<evidence type="ECO:0000256" key="7">
    <source>
        <dbReference type="ARBA" id="ARBA00022694"/>
    </source>
</evidence>